<comment type="function">
    <text evidence="2">Converts GTP to 7,8-dihydroneopterin triphosphate.</text>
</comment>
<feature type="site" description="May be catalytically important" evidence="2">
    <location>
        <position position="162"/>
    </location>
</feature>
<sequence length="275" mass="30677">MNDINTAFLQTHAMPDVQSSHDERALPIEQVGIRGLRHPLMIRTKAGTFPAVGNFEMDVALPANVKGTHMSRFVALLQKQTEAIDSEVVVKMVREMLPLLNATEGRIQFSYTHFVKKAAPVSSVESLMDYEVTWIAKGKLLATGNVDVELNLRALVPVMSLCPCSKEISEYGAHNQRSHVTMSVALDSQTKMTVEDLVQAAESQASSELWGMLKRPDEKWVTERAYDNPKFVEDLVRDVAGQLKKDERILSLVVEAENFESIHNHSAYAKISLSK</sequence>
<dbReference type="Proteomes" id="UP001161160">
    <property type="component" value="Unassembled WGS sequence"/>
</dbReference>
<accession>A0AA43M6I5</accession>
<organism evidence="3 4">
    <name type="scientific">Polynucleobacter sphagniphilus</name>
    <dbReference type="NCBI Taxonomy" id="1743169"/>
    <lineage>
        <taxon>Bacteria</taxon>
        <taxon>Pseudomonadati</taxon>
        <taxon>Pseudomonadota</taxon>
        <taxon>Betaproteobacteria</taxon>
        <taxon>Burkholderiales</taxon>
        <taxon>Burkholderiaceae</taxon>
        <taxon>Polynucleobacter</taxon>
    </lineage>
</organism>
<dbReference type="GO" id="GO:0046654">
    <property type="term" value="P:tetrahydrofolate biosynthetic process"/>
    <property type="evidence" value="ECO:0007669"/>
    <property type="project" value="UniProtKB-UniRule"/>
</dbReference>
<comment type="caution">
    <text evidence="3">The sequence shown here is derived from an EMBL/GenBank/DDBJ whole genome shotgun (WGS) entry which is preliminary data.</text>
</comment>
<evidence type="ECO:0000313" key="3">
    <source>
        <dbReference type="EMBL" id="MDH6503061.1"/>
    </source>
</evidence>
<dbReference type="EC" id="3.5.4.16" evidence="2"/>
<reference evidence="3" key="1">
    <citation type="submission" date="2023-04" db="EMBL/GenBank/DDBJ databases">
        <title>Genome Encyclopedia of Bacteria and Archaea VI: Functional Genomics of Type Strains.</title>
        <authorList>
            <person name="Whitman W."/>
        </authorList>
    </citation>
    <scope>NUCLEOTIDE SEQUENCE</scope>
    <source>
        <strain evidence="3">Enz.4-51</strain>
    </source>
</reference>
<dbReference type="EMBL" id="JARXYA010000001">
    <property type="protein sequence ID" value="MDH6503061.1"/>
    <property type="molecule type" value="Genomic_DNA"/>
</dbReference>
<comment type="pathway">
    <text evidence="2">Cofactor biosynthesis; 7,8-dihydroneopterin triphosphate biosynthesis; 7,8-dihydroneopterin triphosphate from GTP: step 1/1.</text>
</comment>
<dbReference type="Gene3D" id="3.10.270.10">
    <property type="entry name" value="Urate Oxidase"/>
    <property type="match status" value="1"/>
</dbReference>
<comment type="similarity">
    <text evidence="2">Belongs to the GTP cyclohydrolase IV family.</text>
</comment>
<dbReference type="InterPro" id="IPR022838">
    <property type="entry name" value="GTP_cyclohydrolase_FolE2"/>
</dbReference>
<evidence type="ECO:0000256" key="1">
    <source>
        <dbReference type="ARBA" id="ARBA00022801"/>
    </source>
</evidence>
<dbReference type="HAMAP" id="MF_01527_B">
    <property type="entry name" value="GTP_cyclohydrol_B"/>
    <property type="match status" value="1"/>
</dbReference>
<dbReference type="NCBIfam" id="NF010200">
    <property type="entry name" value="PRK13674.1-1"/>
    <property type="match status" value="1"/>
</dbReference>
<evidence type="ECO:0000313" key="4">
    <source>
        <dbReference type="Proteomes" id="UP001161160"/>
    </source>
</evidence>
<gene>
    <name evidence="2" type="primary">folE2</name>
    <name evidence="3" type="ORF">M2127_000344</name>
</gene>
<dbReference type="GO" id="GO:0003934">
    <property type="term" value="F:GTP cyclohydrolase I activity"/>
    <property type="evidence" value="ECO:0007669"/>
    <property type="project" value="UniProtKB-UniRule"/>
</dbReference>
<dbReference type="AlphaFoldDB" id="A0AA43M6I5"/>
<dbReference type="RefSeq" id="WP_076023813.1">
    <property type="nucleotide sequence ID" value="NZ_JAQFIK010000003.1"/>
</dbReference>
<keyword evidence="1 2" id="KW-0378">Hydrolase</keyword>
<dbReference type="Pfam" id="PF02649">
    <property type="entry name" value="GCHY-1"/>
    <property type="match status" value="1"/>
</dbReference>
<keyword evidence="4" id="KW-1185">Reference proteome</keyword>
<protein>
    <recommendedName>
        <fullName evidence="2">GTP cyclohydrolase FolE2</fullName>
        <ecNumber evidence="2">3.5.4.16</ecNumber>
    </recommendedName>
</protein>
<evidence type="ECO:0000256" key="2">
    <source>
        <dbReference type="HAMAP-Rule" id="MF_01527"/>
    </source>
</evidence>
<dbReference type="InterPro" id="IPR003801">
    <property type="entry name" value="GTP_cyclohydrolase_FolE2/MptA"/>
</dbReference>
<name>A0AA43M6I5_9BURK</name>
<proteinExistence type="inferred from homology"/>
<dbReference type="PANTHER" id="PTHR36445">
    <property type="entry name" value="GTP CYCLOHYDROLASE MPTA"/>
    <property type="match status" value="1"/>
</dbReference>
<dbReference type="PANTHER" id="PTHR36445:SF1">
    <property type="entry name" value="GTP CYCLOHYDROLASE MPTA"/>
    <property type="match status" value="1"/>
</dbReference>
<comment type="catalytic activity">
    <reaction evidence="2">
        <text>GTP + H2O = 7,8-dihydroneopterin 3'-triphosphate + formate + H(+)</text>
        <dbReference type="Rhea" id="RHEA:17473"/>
        <dbReference type="ChEBI" id="CHEBI:15377"/>
        <dbReference type="ChEBI" id="CHEBI:15378"/>
        <dbReference type="ChEBI" id="CHEBI:15740"/>
        <dbReference type="ChEBI" id="CHEBI:37565"/>
        <dbReference type="ChEBI" id="CHEBI:58462"/>
        <dbReference type="EC" id="3.5.4.16"/>
    </reaction>
</comment>